<dbReference type="RefSeq" id="WP_020518679.1">
    <property type="nucleotide sequence ID" value="NZ_JBIAZU010000001.1"/>
</dbReference>
<feature type="region of interest" description="Disordered" evidence="1">
    <location>
        <begin position="24"/>
        <end position="75"/>
    </location>
</feature>
<sequence>MPFTVHIDPDELAQRDLAAGLTRPVVADGGAPRPSAVEAGHRGARDGREAARGRSERNHARVGGGKSRSYAFRRS</sequence>
<protein>
    <submittedName>
        <fullName evidence="2">Uncharacterized protein</fullName>
    </submittedName>
</protein>
<keyword evidence="3" id="KW-1185">Reference proteome</keyword>
<evidence type="ECO:0000313" key="2">
    <source>
        <dbReference type="EMBL" id="MFF5288246.1"/>
    </source>
</evidence>
<feature type="compositionally biased region" description="Basic and acidic residues" evidence="1">
    <location>
        <begin position="39"/>
        <end position="59"/>
    </location>
</feature>
<gene>
    <name evidence="2" type="ORF">ACFY35_02340</name>
</gene>
<comment type="caution">
    <text evidence="2">The sequence shown here is derived from an EMBL/GenBank/DDBJ whole genome shotgun (WGS) entry which is preliminary data.</text>
</comment>
<dbReference type="Proteomes" id="UP001602245">
    <property type="component" value="Unassembled WGS sequence"/>
</dbReference>
<dbReference type="EMBL" id="JBIAZU010000001">
    <property type="protein sequence ID" value="MFF5288246.1"/>
    <property type="molecule type" value="Genomic_DNA"/>
</dbReference>
<name>A0ABW6W5K7_9ACTN</name>
<reference evidence="2 3" key="1">
    <citation type="submission" date="2024-10" db="EMBL/GenBank/DDBJ databases">
        <title>The Natural Products Discovery Center: Release of the First 8490 Sequenced Strains for Exploring Actinobacteria Biosynthetic Diversity.</title>
        <authorList>
            <person name="Kalkreuter E."/>
            <person name="Kautsar S.A."/>
            <person name="Yang D."/>
            <person name="Bader C.D."/>
            <person name="Teijaro C.N."/>
            <person name="Fluegel L."/>
            <person name="Davis C.M."/>
            <person name="Simpson J.R."/>
            <person name="Lauterbach L."/>
            <person name="Steele A.D."/>
            <person name="Gui C."/>
            <person name="Meng S."/>
            <person name="Li G."/>
            <person name="Viehrig K."/>
            <person name="Ye F."/>
            <person name="Su P."/>
            <person name="Kiefer A.F."/>
            <person name="Nichols A."/>
            <person name="Cepeda A.J."/>
            <person name="Yan W."/>
            <person name="Fan B."/>
            <person name="Jiang Y."/>
            <person name="Adhikari A."/>
            <person name="Zheng C.-J."/>
            <person name="Schuster L."/>
            <person name="Cowan T.M."/>
            <person name="Smanski M.J."/>
            <person name="Chevrette M.G."/>
            <person name="De Carvalho L.P.S."/>
            <person name="Shen B."/>
        </authorList>
    </citation>
    <scope>NUCLEOTIDE SEQUENCE [LARGE SCALE GENOMIC DNA]</scope>
    <source>
        <strain evidence="2 3">NPDC000087</strain>
    </source>
</reference>
<organism evidence="2 3">
    <name type="scientific">Paractinoplanes globisporus</name>
    <dbReference type="NCBI Taxonomy" id="113565"/>
    <lineage>
        <taxon>Bacteria</taxon>
        <taxon>Bacillati</taxon>
        <taxon>Actinomycetota</taxon>
        <taxon>Actinomycetes</taxon>
        <taxon>Micromonosporales</taxon>
        <taxon>Micromonosporaceae</taxon>
        <taxon>Paractinoplanes</taxon>
    </lineage>
</organism>
<accession>A0ABW6W5K7</accession>
<evidence type="ECO:0000313" key="3">
    <source>
        <dbReference type="Proteomes" id="UP001602245"/>
    </source>
</evidence>
<evidence type="ECO:0000256" key="1">
    <source>
        <dbReference type="SAM" id="MobiDB-lite"/>
    </source>
</evidence>
<proteinExistence type="predicted"/>